<evidence type="ECO:0000313" key="2">
    <source>
        <dbReference type="Proteomes" id="UP000234331"/>
    </source>
</evidence>
<dbReference type="Proteomes" id="UP000234331">
    <property type="component" value="Unassembled WGS sequence"/>
</dbReference>
<dbReference type="AlphaFoldDB" id="A0A2I2KR71"/>
<proteinExistence type="predicted"/>
<accession>A0A2I2KR71</accession>
<reference evidence="1 2" key="1">
    <citation type="submission" date="2017-06" db="EMBL/GenBank/DDBJ databases">
        <authorList>
            <person name="Kim H.J."/>
            <person name="Triplett B.A."/>
        </authorList>
    </citation>
    <scope>NUCLEOTIDE SEQUENCE [LARGE SCALE GENOMIC DNA]</scope>
    <source>
        <strain evidence="1">FRACA_ARgP5</strain>
    </source>
</reference>
<keyword evidence="2" id="KW-1185">Reference proteome</keyword>
<gene>
    <name evidence="1" type="ORF">FRACA_2250005</name>
</gene>
<name>A0A2I2KR71_9ACTN</name>
<sequence length="121" mass="13610">MCVRTIPAWRRRLRQVLPRRGGQDCCWFHGGDWHVVSGLAVRLLREVSSDGTEDDIEISSRMMTAARAEGLTGWDWEAFESLVYFPINVDADGYVNGRHRASVMMAAGVRKTVVQVMVLDG</sequence>
<organism evidence="1 2">
    <name type="scientific">Frankia canadensis</name>
    <dbReference type="NCBI Taxonomy" id="1836972"/>
    <lineage>
        <taxon>Bacteria</taxon>
        <taxon>Bacillati</taxon>
        <taxon>Actinomycetota</taxon>
        <taxon>Actinomycetes</taxon>
        <taxon>Frankiales</taxon>
        <taxon>Frankiaceae</taxon>
        <taxon>Frankia</taxon>
    </lineage>
</organism>
<protein>
    <submittedName>
        <fullName evidence="1">Uncharacterized protein</fullName>
    </submittedName>
</protein>
<evidence type="ECO:0000313" key="1">
    <source>
        <dbReference type="EMBL" id="SNQ48164.1"/>
    </source>
</evidence>
<dbReference type="EMBL" id="FZMO01000141">
    <property type="protein sequence ID" value="SNQ48164.1"/>
    <property type="molecule type" value="Genomic_DNA"/>
</dbReference>